<dbReference type="AlphaFoldDB" id="T2GEL5"/>
<dbReference type="EMBL" id="CP006585">
    <property type="protein sequence ID" value="AGW14728.1"/>
    <property type="molecule type" value="Genomic_DNA"/>
</dbReference>
<proteinExistence type="predicted"/>
<dbReference type="STRING" id="1121448.DGI_3006"/>
<dbReference type="SUPFAM" id="SSF53649">
    <property type="entry name" value="Alkaline phosphatase-like"/>
    <property type="match status" value="1"/>
</dbReference>
<evidence type="ECO:0000313" key="2">
    <source>
        <dbReference type="Proteomes" id="UP000016587"/>
    </source>
</evidence>
<reference evidence="1 2" key="1">
    <citation type="journal article" date="2013" name="J. Bacteriol.">
        <title>Roles of HynAB and Ech, the only two hydrogenases found in the model sulfate reducer Desulfovibrio gigas.</title>
        <authorList>
            <person name="Morais-Silva F.O."/>
            <person name="Santos C.I."/>
            <person name="Rodrigues R."/>
            <person name="Pereira I.A."/>
            <person name="Rodrigues-Pousada C."/>
        </authorList>
    </citation>
    <scope>NUCLEOTIDE SEQUENCE [LARGE SCALE GENOMIC DNA]</scope>
    <source>
        <strain evidence="2">ATCC 19364 / DSM 1382 / NCIMB 9332 / VKM B-1759</strain>
    </source>
</reference>
<gene>
    <name evidence="1" type="ORF">DGI_3006</name>
</gene>
<sequence>MDHTMGKKALVIGLDGVPHGLLASMMQQGVMPFLHGIASANAFGAMEVTLPPISSVSWTSFATGEAPCHHGIFGFTDITRDHALAFPTFLDVKCPTLFDKLGQTGRRSIVINLPATYPARAFPGVLISGFVAPDLARAVFPPALLPRLQAMNYRIDVDLAAIRADPAKLYPELHATLASRRTIATTLLKEEEWDLFFLVITGTDRLHHFHFDHWADEGSDARQSFLDYYTAVDNVLQELCTSFIARSGNDEHMMMFLSDHGFTSLQQEVYCNTVLQESGYLRFLNDNPRMISHLDPAQTRAFALDPGRIYLNRTDRFARGTVLPADVPALRAEIEAVFRALTFEHQPVFQDVKRREDIYSGPCAHLAPDLVLVPHRGFDPKGAISNEIFKRGTLTGMHTHDDAFWIVASAQPFAPPRTILDCSALLTSFFTQER</sequence>
<dbReference type="KEGG" id="dgg:DGI_3006"/>
<dbReference type="InterPro" id="IPR017850">
    <property type="entry name" value="Alkaline_phosphatase_core_sf"/>
</dbReference>
<name>T2GEL5_MEGG1</name>
<keyword evidence="2" id="KW-1185">Reference proteome</keyword>
<dbReference type="Proteomes" id="UP000016587">
    <property type="component" value="Chromosome"/>
</dbReference>
<organism evidence="1 2">
    <name type="scientific">Megalodesulfovibrio gigas (strain ATCC 19364 / DSM 1382 / NCIMB 9332 / VKM B-1759)</name>
    <name type="common">Desulfovibrio gigas</name>
    <dbReference type="NCBI Taxonomy" id="1121448"/>
    <lineage>
        <taxon>Bacteria</taxon>
        <taxon>Pseudomonadati</taxon>
        <taxon>Thermodesulfobacteriota</taxon>
        <taxon>Desulfovibrionia</taxon>
        <taxon>Desulfovibrionales</taxon>
        <taxon>Desulfovibrionaceae</taxon>
        <taxon>Megalodesulfovibrio</taxon>
    </lineage>
</organism>
<dbReference type="Pfam" id="PF01663">
    <property type="entry name" value="Phosphodiest"/>
    <property type="match status" value="1"/>
</dbReference>
<dbReference type="HOGENOM" id="CLU_024306_1_0_7"/>
<protein>
    <recommendedName>
        <fullName evidence="3">Type I phosphodiesterase/nucleotide pyrophosphatase</fullName>
    </recommendedName>
</protein>
<dbReference type="Gene3D" id="3.40.720.10">
    <property type="entry name" value="Alkaline Phosphatase, subunit A"/>
    <property type="match status" value="1"/>
</dbReference>
<dbReference type="eggNOG" id="COG3379">
    <property type="taxonomic scope" value="Bacteria"/>
</dbReference>
<accession>T2GEL5</accession>
<dbReference type="PATRIC" id="fig|1121448.10.peg.2968"/>
<evidence type="ECO:0000313" key="1">
    <source>
        <dbReference type="EMBL" id="AGW14728.1"/>
    </source>
</evidence>
<evidence type="ECO:0008006" key="3">
    <source>
        <dbReference type="Google" id="ProtNLM"/>
    </source>
</evidence>
<dbReference type="InterPro" id="IPR002591">
    <property type="entry name" value="Phosphodiest/P_Trfase"/>
</dbReference>
<reference evidence="2" key="2">
    <citation type="submission" date="2013-07" db="EMBL/GenBank/DDBJ databases">
        <authorList>
            <person name="Morais-Silva F.O."/>
            <person name="Rezende A.M."/>
            <person name="Pimentel C."/>
            <person name="Resende D.M."/>
            <person name="Santos C.I."/>
            <person name="Clemente C."/>
            <person name="de Oliveira L.M."/>
            <person name="da Silva S.M."/>
            <person name="Costa D.A."/>
            <person name="Varela-Raposo A."/>
            <person name="Horacio E.C.A."/>
            <person name="Matos M."/>
            <person name="Flores O."/>
            <person name="Ruiz J.C."/>
            <person name="Rodrigues-Pousada C."/>
        </authorList>
    </citation>
    <scope>NUCLEOTIDE SEQUENCE [LARGE SCALE GENOMIC DNA]</scope>
    <source>
        <strain evidence="2">ATCC 19364 / DSM 1382 / NCIMB 9332 / VKM B-1759</strain>
    </source>
</reference>